<dbReference type="InterPro" id="IPR000719">
    <property type="entry name" value="Prot_kinase_dom"/>
</dbReference>
<evidence type="ECO:0000256" key="13">
    <source>
        <dbReference type="PROSITE-ProRule" id="PRU10141"/>
    </source>
</evidence>
<dbReference type="FunFam" id="3.30.200.20:FF:000040">
    <property type="entry name" value="Dual specificity mitogen-activated protein kinase kinase"/>
    <property type="match status" value="1"/>
</dbReference>
<evidence type="ECO:0000313" key="17">
    <source>
        <dbReference type="RefSeq" id="XP_051862551.1"/>
    </source>
</evidence>
<feature type="region of interest" description="Disordered" evidence="14">
    <location>
        <begin position="695"/>
        <end position="741"/>
    </location>
</feature>
<feature type="compositionally biased region" description="Low complexity" evidence="14">
    <location>
        <begin position="883"/>
        <end position="899"/>
    </location>
</feature>
<dbReference type="InterPro" id="IPR008271">
    <property type="entry name" value="Ser/Thr_kinase_AS"/>
</dbReference>
<keyword evidence="1" id="KW-0723">Serine/threonine-protein kinase</keyword>
<dbReference type="GO" id="GO:0004674">
    <property type="term" value="F:protein serine/threonine kinase activity"/>
    <property type="evidence" value="ECO:0007669"/>
    <property type="project" value="UniProtKB-KW"/>
</dbReference>
<gene>
    <name evidence="17" type="primary">LOC117570928</name>
</gene>
<evidence type="ECO:0000256" key="6">
    <source>
        <dbReference type="ARBA" id="ARBA00022840"/>
    </source>
</evidence>
<evidence type="ECO:0000256" key="11">
    <source>
        <dbReference type="ARBA" id="ARBA00049299"/>
    </source>
</evidence>
<feature type="region of interest" description="Disordered" evidence="14">
    <location>
        <begin position="1249"/>
        <end position="1305"/>
    </location>
</feature>
<dbReference type="GO" id="GO:0005524">
    <property type="term" value="F:ATP binding"/>
    <property type="evidence" value="ECO:0007669"/>
    <property type="project" value="UniProtKB-UniRule"/>
</dbReference>
<feature type="binding site" evidence="13">
    <location>
        <position position="221"/>
    </location>
    <ligand>
        <name>ATP</name>
        <dbReference type="ChEBI" id="CHEBI:30616"/>
    </ligand>
</feature>
<feature type="region of interest" description="Disordered" evidence="14">
    <location>
        <begin position="1001"/>
        <end position="1031"/>
    </location>
</feature>
<dbReference type="RefSeq" id="XP_051862551.1">
    <property type="nucleotide sequence ID" value="XM_052006591.1"/>
</dbReference>
<feature type="region of interest" description="Disordered" evidence="14">
    <location>
        <begin position="962"/>
        <end position="989"/>
    </location>
</feature>
<evidence type="ECO:0000256" key="4">
    <source>
        <dbReference type="ARBA" id="ARBA00022741"/>
    </source>
</evidence>
<feature type="region of interest" description="Disordered" evidence="14">
    <location>
        <begin position="587"/>
        <end position="609"/>
    </location>
</feature>
<sequence>MSSTIEFETIGSRLQSLEVALQKQNESHEQIVLSNTRSAPHAPRVRPTTITAAPPSSLATTSSSSSSSTAAAAAAASLAAAAASNATTSTTTIGAANVNVNVVASPKRPAAIGVLPAPTLTSGMFGGGRGMRQTPNLAISDSGSTRRPMMLPLPTQAHPSETETDKKLKMIMGQTGKLNINGRQYPTDIHDLRHLGDLGNGTSGNVVKMLHMSSDTIIAVKQMRRTGNAEENKRILMDLDVVLKSHDCKYIVKCLGCFVRDPDVWICMELMSMCFDKLLKLSKKPVPEPILGKVTVATVNALSYLKDKHGVIHRDVKPSNILIDERGNIKLCDFGISGRLVDSKANTRSAGCAAYMAPERIDPKKPKYDIRADVWSLGITLVELATARSPYEGCNTDFEVLTKVLDSEPPCLPRGEGFNFSQQFHDFVIKCLTKNHQDRPKYPELLAQPFINYYEHEKVDVPNWFQNVVDSATGKRIRANGDSTLTRATTSAATTATATGMQRGAKEAATKYGRNVAALTARSPTTTSKTIKPTQIPSYQQQHQQGGSQYFMQSATQLPQPTTTTTAAAATSATGSSNLNLNYFSSGGSNSNSSASPSPLSPPSGINDINKLYRKSPFMQRKLSNGSHYKYNDDSPKKESVFSSIGQSILRNLTTSPFSQKKHNPNVTATTPILPTATAAITATAAAGRTATSTATATATATLPHLKPKTPTTDALNTPTWRLPPPSTTTTTTTTSPDNNISPFDTCDNICNASSPTLQRKQLIAADPTAANATMLQLNNQQQQQQQQRLQPGNQSPIVLQRFYHQQNQLREKEAAERQQHQQQLQQQQQQLHHYQQHHFQYHQPLPQQQSQHQQHQQQQQLPRQPIGTSTNPFHSNYVAPPSSHSTSSQSSTQSTCSQIAIPATVGVPTSPLSLHPHQQQQHQTTAAAAGHFGIGNAAQLQYQPLPTAAAATATEANTLYGNLPCRSPEQPDGGGGSGSGSGSSLVSSKLSKLYARRQLLGQSNNLDGREQREREQHVYASSPGSSSNTADAGWFNTLAGAMKRQFATYVKTQLNSTATSPLAPSHSHSNSHSNNHSNSHSNNSGSSSITSNGNDPIGSLDPTQSQSQSQPQPPAYRSLLNNGTTTGGKSYYYRTLSAASSSSSHNTSQSTSPTTEPLTGVSGCGATSGFLRRYASSGAGVGCGGGGGHGGISGGGGGGGGGGSMSTPPSPHLLAGLDRRHRSPDPPPRYNRGQSPLLLRKNLLEMSGQTAGSPLLQRRYVSASPPLPPPRRGSESVPGSPQHFRTRIHYTPEPQRRIYRTIDQ</sequence>
<feature type="compositionally biased region" description="Low complexity" evidence="14">
    <location>
        <begin position="523"/>
        <end position="549"/>
    </location>
</feature>
<dbReference type="GO" id="GO:0030707">
    <property type="term" value="P:follicle cell of egg chamber development"/>
    <property type="evidence" value="ECO:0007669"/>
    <property type="project" value="UniProtKB-ARBA"/>
</dbReference>
<dbReference type="GO" id="GO:0006950">
    <property type="term" value="P:response to stress"/>
    <property type="evidence" value="ECO:0007669"/>
    <property type="project" value="UniProtKB-ARBA"/>
</dbReference>
<dbReference type="InterPro" id="IPR017441">
    <property type="entry name" value="Protein_kinase_ATP_BS"/>
</dbReference>
<dbReference type="PANTHER" id="PTHR47238">
    <property type="entry name" value="MITOGEN-ACTIVATED PROTEIN KINASE KINASE 5"/>
    <property type="match status" value="1"/>
</dbReference>
<proteinExistence type="inferred from homology"/>
<feature type="compositionally biased region" description="Gly residues" evidence="14">
    <location>
        <begin position="1195"/>
        <end position="1205"/>
    </location>
</feature>
<feature type="compositionally biased region" description="Low complexity" evidence="14">
    <location>
        <begin position="1066"/>
        <end position="1095"/>
    </location>
</feature>
<keyword evidence="4 13" id="KW-0547">Nucleotide-binding</keyword>
<dbReference type="OrthoDB" id="10252354at2759"/>
<keyword evidence="6 13" id="KW-0067">ATP-binding</keyword>
<comment type="catalytic activity">
    <reaction evidence="10">
        <text>L-seryl-[protein] + ATP = O-phospho-L-seryl-[protein] + ADP + H(+)</text>
        <dbReference type="Rhea" id="RHEA:17989"/>
        <dbReference type="Rhea" id="RHEA-COMP:9863"/>
        <dbReference type="Rhea" id="RHEA-COMP:11604"/>
        <dbReference type="ChEBI" id="CHEBI:15378"/>
        <dbReference type="ChEBI" id="CHEBI:29999"/>
        <dbReference type="ChEBI" id="CHEBI:30616"/>
        <dbReference type="ChEBI" id="CHEBI:83421"/>
        <dbReference type="ChEBI" id="CHEBI:456216"/>
        <dbReference type="EC" id="2.7.12.2"/>
    </reaction>
</comment>
<dbReference type="GO" id="GO:0005829">
    <property type="term" value="C:cytosol"/>
    <property type="evidence" value="ECO:0007669"/>
    <property type="project" value="UniProtKB-ARBA"/>
</dbReference>
<keyword evidence="16" id="KW-1185">Reference proteome</keyword>
<evidence type="ECO:0000256" key="12">
    <source>
        <dbReference type="ARBA" id="ARBA00051693"/>
    </source>
</evidence>
<feature type="region of interest" description="Disordered" evidence="14">
    <location>
        <begin position="34"/>
        <end position="64"/>
    </location>
</feature>
<reference evidence="17" key="1">
    <citation type="submission" date="2025-08" db="UniProtKB">
        <authorList>
            <consortium name="RefSeq"/>
        </authorList>
    </citation>
    <scope>IDENTIFICATION</scope>
    <source>
        <strain evidence="17">15112-1751.03</strain>
        <tissue evidence="17">Whole Adult</tissue>
    </source>
</reference>
<dbReference type="PROSITE" id="PS50011">
    <property type="entry name" value="PROTEIN_KINASE_DOM"/>
    <property type="match status" value="1"/>
</dbReference>
<feature type="compositionally biased region" description="Low complexity" evidence="14">
    <location>
        <begin position="1141"/>
        <end position="1156"/>
    </location>
</feature>
<dbReference type="GO" id="GO:0004713">
    <property type="term" value="F:protein tyrosine kinase activity"/>
    <property type="evidence" value="ECO:0007669"/>
    <property type="project" value="UniProtKB-KW"/>
</dbReference>
<dbReference type="EC" id="2.7.12.2" evidence="9"/>
<dbReference type="GO" id="GO:0010508">
    <property type="term" value="P:positive regulation of autophagy"/>
    <property type="evidence" value="ECO:0007669"/>
    <property type="project" value="UniProtKB-ARBA"/>
</dbReference>
<accession>A0A9C6T6Z5</accession>
<comment type="similarity">
    <text evidence="8">Belongs to the protein kinase superfamily. STE Ser/Thr protein kinase family. MAP kinase kinase subfamily.</text>
</comment>
<dbReference type="Proteomes" id="UP000515160">
    <property type="component" value="Chromosome X"/>
</dbReference>
<dbReference type="GO" id="GO:0004708">
    <property type="term" value="F:MAP kinase kinase activity"/>
    <property type="evidence" value="ECO:0007669"/>
    <property type="project" value="UniProtKB-EC"/>
</dbReference>
<keyword evidence="3" id="KW-0808">Transferase</keyword>
<dbReference type="SUPFAM" id="SSF56112">
    <property type="entry name" value="Protein kinase-like (PK-like)"/>
    <property type="match status" value="1"/>
</dbReference>
<evidence type="ECO:0000256" key="7">
    <source>
        <dbReference type="ARBA" id="ARBA00023137"/>
    </source>
</evidence>
<feature type="compositionally biased region" description="Low complexity" evidence="14">
    <location>
        <begin position="488"/>
        <end position="499"/>
    </location>
</feature>
<name>A0A9C6T6Z5_DROAB</name>
<dbReference type="InterPro" id="IPR052468">
    <property type="entry name" value="Dual_spec_MAPK_kinase"/>
</dbReference>
<evidence type="ECO:0000256" key="3">
    <source>
        <dbReference type="ARBA" id="ARBA00022679"/>
    </source>
</evidence>
<protein>
    <recommendedName>
        <fullName evidence="9">mitogen-activated protein kinase kinase</fullName>
        <ecNumber evidence="9">2.7.12.2</ecNumber>
    </recommendedName>
</protein>
<dbReference type="FunFam" id="1.10.510.10:FF:000623">
    <property type="entry name" value="Dual specificity mitogen-activated protein kinase kinase hemipterous"/>
    <property type="match status" value="1"/>
</dbReference>
<dbReference type="Gene3D" id="1.10.510.10">
    <property type="entry name" value="Transferase(Phosphotransferase) domain 1"/>
    <property type="match status" value="1"/>
</dbReference>
<keyword evidence="7" id="KW-0829">Tyrosine-protein kinase</keyword>
<evidence type="ECO:0000259" key="15">
    <source>
        <dbReference type="PROSITE" id="PS50011"/>
    </source>
</evidence>
<feature type="compositionally biased region" description="Low complexity" evidence="14">
    <location>
        <begin position="728"/>
        <end position="737"/>
    </location>
</feature>
<dbReference type="CTD" id="32256"/>
<evidence type="ECO:0000256" key="1">
    <source>
        <dbReference type="ARBA" id="ARBA00022527"/>
    </source>
</evidence>
<organism evidence="16 17">
    <name type="scientific">Drosophila albomicans</name>
    <name type="common">Fruit fly</name>
    <dbReference type="NCBI Taxonomy" id="7291"/>
    <lineage>
        <taxon>Eukaryota</taxon>
        <taxon>Metazoa</taxon>
        <taxon>Ecdysozoa</taxon>
        <taxon>Arthropoda</taxon>
        <taxon>Hexapoda</taxon>
        <taxon>Insecta</taxon>
        <taxon>Pterygota</taxon>
        <taxon>Neoptera</taxon>
        <taxon>Endopterygota</taxon>
        <taxon>Diptera</taxon>
        <taxon>Brachycera</taxon>
        <taxon>Muscomorpha</taxon>
        <taxon>Ephydroidea</taxon>
        <taxon>Drosophilidae</taxon>
        <taxon>Drosophila</taxon>
    </lineage>
</organism>
<dbReference type="GO" id="GO:0051239">
    <property type="term" value="P:regulation of multicellular organismal process"/>
    <property type="evidence" value="ECO:0007669"/>
    <property type="project" value="UniProtKB-ARBA"/>
</dbReference>
<feature type="region of interest" description="Disordered" evidence="14">
    <location>
        <begin position="1195"/>
        <end position="1236"/>
    </location>
</feature>
<feature type="compositionally biased region" description="Basic and acidic residues" evidence="14">
    <location>
        <begin position="1008"/>
        <end position="1018"/>
    </location>
</feature>
<feature type="region of interest" description="Disordered" evidence="14">
    <location>
        <begin position="807"/>
        <end position="928"/>
    </location>
</feature>
<evidence type="ECO:0000256" key="8">
    <source>
        <dbReference type="ARBA" id="ARBA00038035"/>
    </source>
</evidence>
<evidence type="ECO:0000256" key="10">
    <source>
        <dbReference type="ARBA" id="ARBA00049014"/>
    </source>
</evidence>
<feature type="compositionally biased region" description="Gly residues" evidence="14">
    <location>
        <begin position="973"/>
        <end position="982"/>
    </location>
</feature>
<dbReference type="SMART" id="SM00220">
    <property type="entry name" value="S_TKc"/>
    <property type="match status" value="1"/>
</dbReference>
<feature type="compositionally biased region" description="Low complexity" evidence="14">
    <location>
        <begin position="695"/>
        <end position="721"/>
    </location>
</feature>
<dbReference type="GO" id="GO:0016477">
    <property type="term" value="P:cell migration"/>
    <property type="evidence" value="ECO:0007669"/>
    <property type="project" value="UniProtKB-ARBA"/>
</dbReference>
<feature type="compositionally biased region" description="Basic and acidic residues" evidence="14">
    <location>
        <begin position="1295"/>
        <end position="1305"/>
    </location>
</feature>
<feature type="compositionally biased region" description="Low complexity" evidence="14">
    <location>
        <begin position="842"/>
        <end position="866"/>
    </location>
</feature>
<feature type="region of interest" description="Disordered" evidence="14">
    <location>
        <begin position="1141"/>
        <end position="1162"/>
    </location>
</feature>
<dbReference type="InterPro" id="IPR011009">
    <property type="entry name" value="Kinase-like_dom_sf"/>
</dbReference>
<comment type="catalytic activity">
    <reaction evidence="12">
        <text>L-tyrosyl-[protein] + ATP = O-phospho-L-tyrosyl-[protein] + ADP + H(+)</text>
        <dbReference type="Rhea" id="RHEA:10596"/>
        <dbReference type="Rhea" id="RHEA-COMP:10136"/>
        <dbReference type="Rhea" id="RHEA-COMP:20101"/>
        <dbReference type="ChEBI" id="CHEBI:15378"/>
        <dbReference type="ChEBI" id="CHEBI:30616"/>
        <dbReference type="ChEBI" id="CHEBI:46858"/>
        <dbReference type="ChEBI" id="CHEBI:61978"/>
        <dbReference type="ChEBI" id="CHEBI:456216"/>
        <dbReference type="EC" id="2.7.12.2"/>
    </reaction>
</comment>
<feature type="compositionally biased region" description="Low complexity" evidence="14">
    <location>
        <begin position="918"/>
        <end position="928"/>
    </location>
</feature>
<feature type="domain" description="Protein kinase" evidence="15">
    <location>
        <begin position="192"/>
        <end position="451"/>
    </location>
</feature>
<keyword evidence="5 17" id="KW-0418">Kinase</keyword>
<evidence type="ECO:0000313" key="16">
    <source>
        <dbReference type="Proteomes" id="UP000515160"/>
    </source>
</evidence>
<keyword evidence="2" id="KW-0597">Phosphoprotein</keyword>
<evidence type="ECO:0000256" key="9">
    <source>
        <dbReference type="ARBA" id="ARBA00038999"/>
    </source>
</evidence>
<dbReference type="GeneID" id="117570928"/>
<feature type="compositionally biased region" description="Basic and acidic residues" evidence="14">
    <location>
        <begin position="810"/>
        <end position="820"/>
    </location>
</feature>
<evidence type="ECO:0000256" key="2">
    <source>
        <dbReference type="ARBA" id="ARBA00022553"/>
    </source>
</evidence>
<dbReference type="PANTHER" id="PTHR47238:SF2">
    <property type="entry name" value="DUAL SPECIFICITY MITOGEN-ACTIVATED PROTEIN KINASE KINASE HEMIPTEROUS"/>
    <property type="match status" value="1"/>
</dbReference>
<dbReference type="PROSITE" id="PS00108">
    <property type="entry name" value="PROTEIN_KINASE_ST"/>
    <property type="match status" value="1"/>
</dbReference>
<feature type="region of interest" description="Disordered" evidence="14">
    <location>
        <begin position="1058"/>
        <end position="1124"/>
    </location>
</feature>
<feature type="compositionally biased region" description="Low complexity" evidence="14">
    <location>
        <begin position="48"/>
        <end position="64"/>
    </location>
</feature>
<feature type="compositionally biased region" description="Low complexity" evidence="14">
    <location>
        <begin position="587"/>
        <end position="598"/>
    </location>
</feature>
<feature type="compositionally biased region" description="Low complexity" evidence="14">
    <location>
        <begin position="821"/>
        <end position="834"/>
    </location>
</feature>
<dbReference type="Gene3D" id="3.30.200.20">
    <property type="entry name" value="Phosphorylase Kinase, domain 1"/>
    <property type="match status" value="1"/>
</dbReference>
<comment type="catalytic activity">
    <reaction evidence="11">
        <text>L-threonyl-[protein] + ATP = O-phospho-L-threonyl-[protein] + ADP + H(+)</text>
        <dbReference type="Rhea" id="RHEA:46608"/>
        <dbReference type="Rhea" id="RHEA-COMP:11060"/>
        <dbReference type="Rhea" id="RHEA-COMP:11605"/>
        <dbReference type="ChEBI" id="CHEBI:15378"/>
        <dbReference type="ChEBI" id="CHEBI:30013"/>
        <dbReference type="ChEBI" id="CHEBI:30616"/>
        <dbReference type="ChEBI" id="CHEBI:61977"/>
        <dbReference type="ChEBI" id="CHEBI:456216"/>
        <dbReference type="EC" id="2.7.12.2"/>
    </reaction>
</comment>
<evidence type="ECO:0000256" key="14">
    <source>
        <dbReference type="SAM" id="MobiDB-lite"/>
    </source>
</evidence>
<dbReference type="PROSITE" id="PS00107">
    <property type="entry name" value="PROTEIN_KINASE_ATP"/>
    <property type="match status" value="1"/>
</dbReference>
<dbReference type="GO" id="GO:0043068">
    <property type="term" value="P:positive regulation of programmed cell death"/>
    <property type="evidence" value="ECO:0007669"/>
    <property type="project" value="UniProtKB-ARBA"/>
</dbReference>
<evidence type="ECO:0000256" key="5">
    <source>
        <dbReference type="ARBA" id="ARBA00022777"/>
    </source>
</evidence>
<dbReference type="GO" id="GO:0048589">
    <property type="term" value="P:developmental growth"/>
    <property type="evidence" value="ECO:0007669"/>
    <property type="project" value="UniProtKB-ARBA"/>
</dbReference>
<feature type="region of interest" description="Disordered" evidence="14">
    <location>
        <begin position="488"/>
        <end position="549"/>
    </location>
</feature>
<dbReference type="CDD" id="cd06618">
    <property type="entry name" value="PKc_MKK7"/>
    <property type="match status" value="1"/>
</dbReference>
<dbReference type="Pfam" id="PF00069">
    <property type="entry name" value="Pkinase"/>
    <property type="match status" value="1"/>
</dbReference>